<evidence type="ECO:0000313" key="1">
    <source>
        <dbReference type="EMBL" id="BAI70194.1"/>
    </source>
</evidence>
<gene>
    <name evidence="1" type="ordered locus">HTH_1750</name>
</gene>
<dbReference type="EMBL" id="AP011112">
    <property type="protein sequence ID" value="BAI70194.1"/>
    <property type="molecule type" value="Genomic_DNA"/>
</dbReference>
<keyword evidence="2" id="KW-1185">Reference proteome</keyword>
<dbReference type="RefSeq" id="WP_012964374.1">
    <property type="nucleotide sequence ID" value="NC_013799.1"/>
</dbReference>
<name>D3DK42_HYDTT</name>
<evidence type="ECO:0000313" key="2">
    <source>
        <dbReference type="Proteomes" id="UP000002574"/>
    </source>
</evidence>
<proteinExistence type="predicted"/>
<dbReference type="KEGG" id="hth:HTH_1750"/>
<organism evidence="1 2">
    <name type="scientific">Hydrogenobacter thermophilus (strain DSM 6534 / IAM 12695 / TK-6)</name>
    <dbReference type="NCBI Taxonomy" id="608538"/>
    <lineage>
        <taxon>Bacteria</taxon>
        <taxon>Pseudomonadati</taxon>
        <taxon>Aquificota</taxon>
        <taxon>Aquificia</taxon>
        <taxon>Aquificales</taxon>
        <taxon>Aquificaceae</taxon>
        <taxon>Hydrogenobacter</taxon>
    </lineage>
</organism>
<protein>
    <recommendedName>
        <fullName evidence="3">LPS export ABC transporter periplasmic protein LptC</fullName>
    </recommendedName>
</protein>
<reference evidence="1 2" key="1">
    <citation type="journal article" date="2010" name="J. Bacteriol.">
        <title>Complete genome sequence of the thermophilic, obligately chemolithoautotrophic hydrogen-oxidizing bacterium Hydrogenobacter thermophilus TK-6.</title>
        <authorList>
            <person name="Arai H."/>
            <person name="Kanbe H."/>
            <person name="Ishii M."/>
            <person name="Igarashi Y."/>
        </authorList>
    </citation>
    <scope>NUCLEOTIDE SEQUENCE [LARGE SCALE GENOMIC DNA]</scope>
    <source>
        <strain evidence="2">DSM 6534 / IAM 12695 / TK-6 [Tokyo]</strain>
    </source>
</reference>
<dbReference type="Proteomes" id="UP000002574">
    <property type="component" value="Chromosome"/>
</dbReference>
<sequence length="165" mass="18996">MLKIILFSLSLITLFTLLKLYVEKTYQDLPKVRQEEKGVAQDISIKAYGKSGIEWTLKGKSLYAEGRSVTLKDALLHTDKERIRADQVFIDRDTLKGYAEGKVEIWGEDFYAQTDRADLDLKDGKIWGEGRVFLKEDKKETEGRGFQVQLRPLKIIIKSAKVRLE</sequence>
<dbReference type="OrthoDB" id="14699at2"/>
<dbReference type="KEGG" id="hte:Hydth_1732"/>
<dbReference type="AlphaFoldDB" id="D3DK42"/>
<evidence type="ECO:0008006" key="3">
    <source>
        <dbReference type="Google" id="ProtNLM"/>
    </source>
</evidence>
<dbReference type="STRING" id="608538.HTH_1750"/>
<accession>D3DK42</accession>